<evidence type="ECO:0000313" key="3">
    <source>
        <dbReference type="Proteomes" id="UP000241462"/>
    </source>
</evidence>
<protein>
    <submittedName>
        <fullName evidence="2">Uncharacterized protein</fullName>
    </submittedName>
</protein>
<dbReference type="OrthoDB" id="4207421at2759"/>
<dbReference type="InParanoid" id="A0A2T2ZU53"/>
<feature type="compositionally biased region" description="Polar residues" evidence="1">
    <location>
        <begin position="459"/>
        <end position="478"/>
    </location>
</feature>
<dbReference type="EMBL" id="KZ678692">
    <property type="protein sequence ID" value="PSR76857.1"/>
    <property type="molecule type" value="Genomic_DNA"/>
</dbReference>
<reference evidence="2 3" key="1">
    <citation type="journal article" date="2018" name="Mycol. Prog.">
        <title>Coniella lustricola, a new species from submerged detritus.</title>
        <authorList>
            <person name="Raudabaugh D.B."/>
            <person name="Iturriaga T."/>
            <person name="Carver A."/>
            <person name="Mondo S."/>
            <person name="Pangilinan J."/>
            <person name="Lipzen A."/>
            <person name="He G."/>
            <person name="Amirebrahimi M."/>
            <person name="Grigoriev I.V."/>
            <person name="Miller A.N."/>
        </authorList>
    </citation>
    <scope>NUCLEOTIDE SEQUENCE [LARGE SCALE GENOMIC DNA]</scope>
    <source>
        <strain evidence="2 3">B22-T-1</strain>
    </source>
</reference>
<feature type="compositionally biased region" description="Polar residues" evidence="1">
    <location>
        <begin position="500"/>
        <end position="523"/>
    </location>
</feature>
<organism evidence="2 3">
    <name type="scientific">Coniella lustricola</name>
    <dbReference type="NCBI Taxonomy" id="2025994"/>
    <lineage>
        <taxon>Eukaryota</taxon>
        <taxon>Fungi</taxon>
        <taxon>Dikarya</taxon>
        <taxon>Ascomycota</taxon>
        <taxon>Pezizomycotina</taxon>
        <taxon>Sordariomycetes</taxon>
        <taxon>Sordariomycetidae</taxon>
        <taxon>Diaporthales</taxon>
        <taxon>Schizoparmaceae</taxon>
        <taxon>Coniella</taxon>
    </lineage>
</organism>
<proteinExistence type="predicted"/>
<dbReference type="AlphaFoldDB" id="A0A2T2ZU53"/>
<feature type="compositionally biased region" description="Polar residues" evidence="1">
    <location>
        <begin position="604"/>
        <end position="621"/>
    </location>
</feature>
<evidence type="ECO:0000256" key="1">
    <source>
        <dbReference type="SAM" id="MobiDB-lite"/>
    </source>
</evidence>
<sequence length="681" mass="74528">MQPRPSPSSKWKLALLPKNGRRRQGSGVPSSPATSPLGSGSDTNHLAISNRASERAGHFGTSQDAFDCRLISALLDTMNESQEISGGHMAGVDSEWLSQIARSQTLDILSGVKTHVHQPSPENSQAAVLANQHIPRRSWSWNHHQESFLGDASLPNKKRKGSVRPVPHSQSAHIRVGDLAVNSPRLFGLSSNKRRMELSDAYQIEDENPAQVVRSVTTALLASQEPSKGAKSATDATGSAKVVRSRTKNVLTKLTGAFADRFKSITGSRKREHRAIVSVNATEMLAASLAVQGMIPSKPSSNEGHSSARSSDAATILQADDIGHRDSESDKSMECDAEEKPIMMVYEPQMCCSQGLEDPFTDSLSGNVLDDLRSRTKASKDTKMTTPSTDPFQTERILETNVDAILMSPPIGYSTPRRPAAYLPRYKTPSKLPRELAHHKSSTMALSSKYPLASGKGQDGSNTQAHESKHQVLQNDPSWETRARMHKPKTKNAIPRGTGATRQSSYPPSSTDTRVPRSVSSRQADAKMPLHRAARANDRTLTRKKHPSPSKGQLEFFGKCMDKSLAMGRFAESDEPDPSASSSHTRLYTLSPRDKNRLARHSKSLLSNDHGSTNKSSAASKRQTRIPKPVRQLSRSRIARASDFYPPNKDDSPTDDELQWETSEYKIGHRCSNCGSINKAD</sequence>
<feature type="region of interest" description="Disordered" evidence="1">
    <location>
        <begin position="1"/>
        <end position="45"/>
    </location>
</feature>
<feature type="compositionally biased region" description="Polar residues" evidence="1">
    <location>
        <begin position="27"/>
        <end position="45"/>
    </location>
</feature>
<evidence type="ECO:0000313" key="2">
    <source>
        <dbReference type="EMBL" id="PSR76857.1"/>
    </source>
</evidence>
<feature type="region of interest" description="Disordered" evidence="1">
    <location>
        <begin position="571"/>
        <end position="657"/>
    </location>
</feature>
<keyword evidence="3" id="KW-1185">Reference proteome</keyword>
<accession>A0A2T2ZU53</accession>
<gene>
    <name evidence="2" type="ORF">BD289DRAFT_168165</name>
</gene>
<dbReference type="Proteomes" id="UP000241462">
    <property type="component" value="Unassembled WGS sequence"/>
</dbReference>
<name>A0A2T2ZU53_9PEZI</name>
<feature type="region of interest" description="Disordered" evidence="1">
    <location>
        <begin position="150"/>
        <end position="171"/>
    </location>
</feature>
<feature type="region of interest" description="Disordered" evidence="1">
    <location>
        <begin position="450"/>
        <end position="556"/>
    </location>
</feature>